<keyword evidence="2" id="KW-0472">Membrane</keyword>
<accession>A0A6B0RK73</accession>
<dbReference type="PANTHER" id="PTHR34262:SF1">
    <property type="entry name" value="TRANSMEMBRANE PROTEIN 220"/>
    <property type="match status" value="1"/>
</dbReference>
<evidence type="ECO:0000313" key="4">
    <source>
        <dbReference type="Proteomes" id="UP000322234"/>
    </source>
</evidence>
<keyword evidence="2" id="KW-0812">Transmembrane</keyword>
<feature type="transmembrane region" description="Helical" evidence="2">
    <location>
        <begin position="379"/>
        <end position="399"/>
    </location>
</feature>
<gene>
    <name evidence="3" type="ORF">E5288_WYG000863</name>
</gene>
<dbReference type="Proteomes" id="UP000322234">
    <property type="component" value="Unassembled WGS sequence"/>
</dbReference>
<dbReference type="InterPro" id="IPR029377">
    <property type="entry name" value="TMEM220"/>
</dbReference>
<proteinExistence type="predicted"/>
<organism evidence="3 4">
    <name type="scientific">Bos mutus</name>
    <name type="common">wild yak</name>
    <dbReference type="NCBI Taxonomy" id="72004"/>
    <lineage>
        <taxon>Eukaryota</taxon>
        <taxon>Metazoa</taxon>
        <taxon>Chordata</taxon>
        <taxon>Craniata</taxon>
        <taxon>Vertebrata</taxon>
        <taxon>Euteleostomi</taxon>
        <taxon>Mammalia</taxon>
        <taxon>Eutheria</taxon>
        <taxon>Laurasiatheria</taxon>
        <taxon>Artiodactyla</taxon>
        <taxon>Ruminantia</taxon>
        <taxon>Pecora</taxon>
        <taxon>Bovidae</taxon>
        <taxon>Bovinae</taxon>
        <taxon>Bos</taxon>
    </lineage>
</organism>
<feature type="transmembrane region" description="Helical" evidence="2">
    <location>
        <begin position="46"/>
        <end position="68"/>
    </location>
</feature>
<keyword evidence="4" id="KW-1185">Reference proteome</keyword>
<comment type="caution">
    <text evidence="3">The sequence shown here is derived from an EMBL/GenBank/DDBJ whole genome shotgun (WGS) entry which is preliminary data.</text>
</comment>
<feature type="compositionally biased region" description="Basic and acidic residues" evidence="1">
    <location>
        <begin position="144"/>
        <end position="155"/>
    </location>
</feature>
<feature type="compositionally biased region" description="Basic residues" evidence="1">
    <location>
        <begin position="122"/>
        <end position="132"/>
    </location>
</feature>
<protein>
    <recommendedName>
        <fullName evidence="5">Transmembrane protein 238</fullName>
    </recommendedName>
</protein>
<feature type="transmembrane region" description="Helical" evidence="2">
    <location>
        <begin position="348"/>
        <end position="367"/>
    </location>
</feature>
<feature type="transmembrane region" description="Helical" evidence="2">
    <location>
        <begin position="316"/>
        <end position="336"/>
    </location>
</feature>
<feature type="region of interest" description="Disordered" evidence="1">
    <location>
        <begin position="206"/>
        <end position="231"/>
    </location>
</feature>
<keyword evidence="2" id="KW-1133">Transmembrane helix</keyword>
<dbReference type="PANTHER" id="PTHR34262">
    <property type="entry name" value="TRANSMEMBRANE PROTEIN 220"/>
    <property type="match status" value="1"/>
</dbReference>
<feature type="compositionally biased region" description="Basic and acidic residues" evidence="1">
    <location>
        <begin position="215"/>
        <end position="224"/>
    </location>
</feature>
<feature type="transmembrane region" description="Helical" evidence="2">
    <location>
        <begin position="405"/>
        <end position="428"/>
    </location>
</feature>
<dbReference type="AlphaFoldDB" id="A0A6B0RK73"/>
<evidence type="ECO:0008006" key="5">
    <source>
        <dbReference type="Google" id="ProtNLM"/>
    </source>
</evidence>
<feature type="region of interest" description="Disordered" evidence="1">
    <location>
        <begin position="102"/>
        <end position="166"/>
    </location>
</feature>
<sequence>MLPGKLWGTCRLGRCALFFGLALLLDVVGLVLLLVGIFASLDFWDFLIYTGSLILAFSLLFWIAWYTLNMESPHSEFYRTQESAGPSTQLSLDRASLMVSGAAQSDRLQPGPTVQGPLTTPRRPRRPYKMQKKPSMIPKKSKLSSKENHQHRINSEELAADSGSNSQESYPIAWVTAVFWDAVFYPRPQRLELVIGRLLTGARGTTVESKSTEAFQRDLHRDQEDQPTETNSYSKFQVNITLGEQWRFIAKIKQTVREENRSHCMVPRDQSMLPDFILYTGTHKNLLRGRSSYFSLTGNTADEKGKNGVNDPDAELWVVMYTIPATLTLLVGLNPLVTGNFIWKSVSAIHIFLCVLWAISLAYNLLLHKKQNLLHEEEGRELFGLVIITAWLGLCHSSSKAPGGGRIQLAIATTVAFLPFISWVYIYINKEMRSSWPDHCKTALKHTFCTLEQSSSATE</sequence>
<dbReference type="Pfam" id="PF15125">
    <property type="entry name" value="TMEM238"/>
    <property type="match status" value="1"/>
</dbReference>
<dbReference type="InterPro" id="IPR029365">
    <property type="entry name" value="TMEM238"/>
</dbReference>
<evidence type="ECO:0000313" key="3">
    <source>
        <dbReference type="EMBL" id="MXQ89421.1"/>
    </source>
</evidence>
<evidence type="ECO:0000256" key="1">
    <source>
        <dbReference type="SAM" id="MobiDB-lite"/>
    </source>
</evidence>
<feature type="transmembrane region" description="Helical" evidence="2">
    <location>
        <begin position="12"/>
        <end position="40"/>
    </location>
</feature>
<dbReference type="Pfam" id="PF15071">
    <property type="entry name" value="TMEM220"/>
    <property type="match status" value="1"/>
</dbReference>
<reference evidence="3" key="1">
    <citation type="submission" date="2019-10" db="EMBL/GenBank/DDBJ databases">
        <title>The sequence and de novo assembly of the wild yak genome.</title>
        <authorList>
            <person name="Liu Y."/>
        </authorList>
    </citation>
    <scope>NUCLEOTIDE SEQUENCE [LARGE SCALE GENOMIC DNA]</scope>
    <source>
        <strain evidence="3">WY2019</strain>
    </source>
</reference>
<evidence type="ECO:0000256" key="2">
    <source>
        <dbReference type="SAM" id="Phobius"/>
    </source>
</evidence>
<name>A0A6B0RK73_9CETA</name>
<dbReference type="EMBL" id="VBQZ03000055">
    <property type="protein sequence ID" value="MXQ89421.1"/>
    <property type="molecule type" value="Genomic_DNA"/>
</dbReference>